<keyword evidence="2" id="KW-0472">Membrane</keyword>
<evidence type="ECO:0000313" key="3">
    <source>
        <dbReference type="EMBL" id="CAH1787760.1"/>
    </source>
</evidence>
<keyword evidence="4" id="KW-1185">Reference proteome</keyword>
<dbReference type="EMBL" id="CAIIXF020000006">
    <property type="protein sequence ID" value="CAH1787760.1"/>
    <property type="molecule type" value="Genomic_DNA"/>
</dbReference>
<sequence>MGDTNARIRKYQQISNDRKAVTIENRRLTHQDVNLVMYRTIGLGAKDKRHGHEEKMALNQRAIFENRATSDTINKETQVKARSVNAEVSVEQAQIDNLALKRTSTEPNKRVSVAAQRHRNRENDPRSDDADAQEDDSDQEGDETDGDCACQQNTADDAGSLFTTVLAGFVANALITISVGVSTGVLLHRLTKRYVSL</sequence>
<feature type="region of interest" description="Disordered" evidence="1">
    <location>
        <begin position="101"/>
        <end position="151"/>
    </location>
</feature>
<evidence type="ECO:0000256" key="1">
    <source>
        <dbReference type="SAM" id="MobiDB-lite"/>
    </source>
</evidence>
<feature type="transmembrane region" description="Helical" evidence="2">
    <location>
        <begin position="161"/>
        <end position="187"/>
    </location>
</feature>
<protein>
    <submittedName>
        <fullName evidence="3">Uncharacterized protein</fullName>
    </submittedName>
</protein>
<keyword evidence="2" id="KW-1133">Transmembrane helix</keyword>
<name>A0A8J1UYV1_OWEFU</name>
<evidence type="ECO:0000313" key="4">
    <source>
        <dbReference type="Proteomes" id="UP000749559"/>
    </source>
</evidence>
<gene>
    <name evidence="3" type="ORF">OFUS_LOCUS13401</name>
</gene>
<organism evidence="3 4">
    <name type="scientific">Owenia fusiformis</name>
    <name type="common">Polychaete worm</name>
    <dbReference type="NCBI Taxonomy" id="6347"/>
    <lineage>
        <taxon>Eukaryota</taxon>
        <taxon>Metazoa</taxon>
        <taxon>Spiralia</taxon>
        <taxon>Lophotrochozoa</taxon>
        <taxon>Annelida</taxon>
        <taxon>Polychaeta</taxon>
        <taxon>Sedentaria</taxon>
        <taxon>Canalipalpata</taxon>
        <taxon>Sabellida</taxon>
        <taxon>Oweniida</taxon>
        <taxon>Oweniidae</taxon>
        <taxon>Owenia</taxon>
    </lineage>
</organism>
<accession>A0A8J1UYV1</accession>
<dbReference type="Proteomes" id="UP000749559">
    <property type="component" value="Unassembled WGS sequence"/>
</dbReference>
<comment type="caution">
    <text evidence="3">The sequence shown here is derived from an EMBL/GenBank/DDBJ whole genome shotgun (WGS) entry which is preliminary data.</text>
</comment>
<dbReference type="AlphaFoldDB" id="A0A8J1UYV1"/>
<evidence type="ECO:0000256" key="2">
    <source>
        <dbReference type="SAM" id="Phobius"/>
    </source>
</evidence>
<feature type="compositionally biased region" description="Acidic residues" evidence="1">
    <location>
        <begin position="130"/>
        <end position="146"/>
    </location>
</feature>
<keyword evidence="2" id="KW-0812">Transmembrane</keyword>
<reference evidence="3" key="1">
    <citation type="submission" date="2022-03" db="EMBL/GenBank/DDBJ databases">
        <authorList>
            <person name="Martin C."/>
        </authorList>
    </citation>
    <scope>NUCLEOTIDE SEQUENCE</scope>
</reference>
<proteinExistence type="predicted"/>